<dbReference type="Proteomes" id="UP000247476">
    <property type="component" value="Unassembled WGS sequence"/>
</dbReference>
<keyword evidence="3" id="KW-1133">Transmembrane helix</keyword>
<evidence type="ECO:0000256" key="3">
    <source>
        <dbReference type="SAM" id="Phobius"/>
    </source>
</evidence>
<dbReference type="SUPFAM" id="SSF56300">
    <property type="entry name" value="Metallo-dependent phosphatases"/>
    <property type="match status" value="1"/>
</dbReference>
<dbReference type="InterPro" id="IPR051158">
    <property type="entry name" value="Metallophosphoesterase_sf"/>
</dbReference>
<dbReference type="GO" id="GO:0009245">
    <property type="term" value="P:lipid A biosynthetic process"/>
    <property type="evidence" value="ECO:0007669"/>
    <property type="project" value="TreeGrafter"/>
</dbReference>
<keyword evidence="3" id="KW-0812">Transmembrane</keyword>
<dbReference type="EMBL" id="QJVJ01000008">
    <property type="protein sequence ID" value="PYI53106.1"/>
    <property type="molecule type" value="Genomic_DNA"/>
</dbReference>
<comment type="caution">
    <text evidence="5">The sequence shown here is derived from an EMBL/GenBank/DDBJ whole genome shotgun (WGS) entry which is preliminary data.</text>
</comment>
<accession>A0A2V5KUM9</accession>
<keyword evidence="3" id="KW-0472">Membrane</keyword>
<keyword evidence="1" id="KW-0479">Metal-binding</keyword>
<name>A0A2V5KUM9_9BACL</name>
<dbReference type="GO" id="GO:0008758">
    <property type="term" value="F:UDP-2,3-diacylglucosamine hydrolase activity"/>
    <property type="evidence" value="ECO:0007669"/>
    <property type="project" value="TreeGrafter"/>
</dbReference>
<organism evidence="5 6">
    <name type="scientific">Paenibacillus flagellatus</name>
    <dbReference type="NCBI Taxonomy" id="2211139"/>
    <lineage>
        <taxon>Bacteria</taxon>
        <taxon>Bacillati</taxon>
        <taxon>Bacillota</taxon>
        <taxon>Bacilli</taxon>
        <taxon>Bacillales</taxon>
        <taxon>Paenibacillaceae</taxon>
        <taxon>Paenibacillus</taxon>
    </lineage>
</organism>
<protein>
    <recommendedName>
        <fullName evidence="4">Calcineurin-like phosphoesterase domain-containing protein</fullName>
    </recommendedName>
</protein>
<evidence type="ECO:0000313" key="5">
    <source>
        <dbReference type="EMBL" id="PYI53106.1"/>
    </source>
</evidence>
<reference evidence="5 6" key="1">
    <citation type="submission" date="2018-05" db="EMBL/GenBank/DDBJ databases">
        <title>Paenibacillus flagellatus sp. nov., isolated from selenium mineral soil.</title>
        <authorList>
            <person name="Dai X."/>
        </authorList>
    </citation>
    <scope>NUCLEOTIDE SEQUENCE [LARGE SCALE GENOMIC DNA]</scope>
    <source>
        <strain evidence="5 6">DXL2</strain>
    </source>
</reference>
<dbReference type="AlphaFoldDB" id="A0A2V5KUM9"/>
<dbReference type="GO" id="GO:0046872">
    <property type="term" value="F:metal ion binding"/>
    <property type="evidence" value="ECO:0007669"/>
    <property type="project" value="UniProtKB-KW"/>
</dbReference>
<feature type="transmembrane region" description="Helical" evidence="3">
    <location>
        <begin position="62"/>
        <end position="80"/>
    </location>
</feature>
<dbReference type="InterPro" id="IPR004843">
    <property type="entry name" value="Calcineurin-like_PHP"/>
</dbReference>
<feature type="domain" description="Calcineurin-like phosphoesterase" evidence="4">
    <location>
        <begin position="101"/>
        <end position="271"/>
    </location>
</feature>
<dbReference type="GO" id="GO:0016020">
    <property type="term" value="C:membrane"/>
    <property type="evidence" value="ECO:0007669"/>
    <property type="project" value="GOC"/>
</dbReference>
<keyword evidence="6" id="KW-1185">Reference proteome</keyword>
<evidence type="ECO:0000256" key="1">
    <source>
        <dbReference type="ARBA" id="ARBA00022723"/>
    </source>
</evidence>
<dbReference type="InterPro" id="IPR029052">
    <property type="entry name" value="Metallo-depent_PP-like"/>
</dbReference>
<dbReference type="Pfam" id="PF00149">
    <property type="entry name" value="Metallophos"/>
    <property type="match status" value="1"/>
</dbReference>
<sequence length="333" mass="37972">MYAGESCNIFPFLAAYASSMMLSKERGEFGTRASRPAIIDRFGPGRPVPIERSQERKRRNPMIYFAVIVAAMAVVVYLFYGTVNAEVTETKVFSDRVNGELRIVHITDLHGRTRFWTGTVAEIVESLRPDIVCITGDLFNRLDQLPEVMRELLRIGCPYTFFVPGNHEREEKRGFRRRKFTEDEFVRVLRDIGIRHIRVLANEGELIEVKNSRVYVYGFDNSLVGRERLNPPYENVDGAFRLTLAHSPSIVRWMSKRSIGYDLLLAGHTHGGQIRLFGRPIVRFGNYHTGMKEMEPGRSMYINRGLGTIHLPFRFGCRPEVALIRVAGTGGAK</sequence>
<evidence type="ECO:0000256" key="2">
    <source>
        <dbReference type="ARBA" id="ARBA00022801"/>
    </source>
</evidence>
<dbReference type="PANTHER" id="PTHR31302">
    <property type="entry name" value="TRANSMEMBRANE PROTEIN WITH METALLOPHOSPHOESTERASE DOMAIN-RELATED"/>
    <property type="match status" value="1"/>
</dbReference>
<gene>
    <name evidence="5" type="ORF">DLM86_19145</name>
</gene>
<evidence type="ECO:0000259" key="4">
    <source>
        <dbReference type="Pfam" id="PF00149"/>
    </source>
</evidence>
<dbReference type="Gene3D" id="3.60.21.10">
    <property type="match status" value="1"/>
</dbReference>
<keyword evidence="2" id="KW-0378">Hydrolase</keyword>
<proteinExistence type="predicted"/>
<evidence type="ECO:0000313" key="6">
    <source>
        <dbReference type="Proteomes" id="UP000247476"/>
    </source>
</evidence>
<dbReference type="PANTHER" id="PTHR31302:SF31">
    <property type="entry name" value="PHOSPHODIESTERASE YAEI"/>
    <property type="match status" value="1"/>
</dbReference>